<keyword evidence="2" id="KW-1185">Reference proteome</keyword>
<comment type="caution">
    <text evidence="1">The sequence shown here is derived from an EMBL/GenBank/DDBJ whole genome shotgun (WGS) entry which is preliminary data.</text>
</comment>
<evidence type="ECO:0000313" key="1">
    <source>
        <dbReference type="EMBL" id="KAF6810358.1"/>
    </source>
</evidence>
<accession>A0A8H6JCG0</accession>
<reference evidence="1" key="1">
    <citation type="journal article" date="2020" name="Phytopathology">
        <title>Genome Sequence Resources of Colletotrichum truncatum, C. plurivorum, C. musicola, and C. sojae: Four Species Pathogenic to Soybean (Glycine max).</title>
        <authorList>
            <person name="Rogerio F."/>
            <person name="Boufleur T.R."/>
            <person name="Ciampi-Guillardi M."/>
            <person name="Sukno S.A."/>
            <person name="Thon M.R."/>
            <person name="Massola Junior N.S."/>
            <person name="Baroncelli R."/>
        </authorList>
    </citation>
    <scope>NUCLEOTIDE SEQUENCE</scope>
    <source>
        <strain evidence="1">LFN0074</strain>
    </source>
</reference>
<dbReference type="AlphaFoldDB" id="A0A8H6JCG0"/>
<dbReference type="Proteomes" id="UP000639643">
    <property type="component" value="Unassembled WGS sequence"/>
</dbReference>
<gene>
    <name evidence="1" type="ORF">CMUS01_13491</name>
</gene>
<organism evidence="1 2">
    <name type="scientific">Colletotrichum musicola</name>
    <dbReference type="NCBI Taxonomy" id="2175873"/>
    <lineage>
        <taxon>Eukaryota</taxon>
        <taxon>Fungi</taxon>
        <taxon>Dikarya</taxon>
        <taxon>Ascomycota</taxon>
        <taxon>Pezizomycotina</taxon>
        <taxon>Sordariomycetes</taxon>
        <taxon>Hypocreomycetidae</taxon>
        <taxon>Glomerellales</taxon>
        <taxon>Glomerellaceae</taxon>
        <taxon>Colletotrichum</taxon>
        <taxon>Colletotrichum orchidearum species complex</taxon>
    </lineage>
</organism>
<evidence type="ECO:0000313" key="2">
    <source>
        <dbReference type="Proteomes" id="UP000639643"/>
    </source>
</evidence>
<dbReference type="EMBL" id="WIGM01000856">
    <property type="protein sequence ID" value="KAF6810358.1"/>
    <property type="molecule type" value="Genomic_DNA"/>
</dbReference>
<proteinExistence type="predicted"/>
<protein>
    <submittedName>
        <fullName evidence="1">Uncharacterized protein</fullName>
    </submittedName>
</protein>
<name>A0A8H6JCG0_9PEZI</name>
<sequence length="254" mass="28205">MPRGAVALRRGASPSRIWQLAWPLVGSLHARRPLGSDGNEGNSPGPRRRDRFFADLTPTRRRSSSIACTPPWVVSFRCHHFALFCCYRRGTLGSGWLLSRPGCALSLVSGDASAARLQCPSPPAAVSTAVSFQPVSSDPDAYPVFFEAQRSTPALLLDEQNQHATARSTYARFLPSVHVARCAQSRRRGLLHREAWPNHDAHPEILHQQLSSTEEMNRRNGSSVRVMLMKRNTPNAFLHQGSLRQQLPSWRALA</sequence>